<dbReference type="InterPro" id="IPR017927">
    <property type="entry name" value="FAD-bd_FR_type"/>
</dbReference>
<keyword evidence="4" id="KW-0479">Metal-binding</keyword>
<evidence type="ECO:0000256" key="8">
    <source>
        <dbReference type="ARBA" id="ARBA00023014"/>
    </source>
</evidence>
<keyword evidence="5" id="KW-0274">FAD</keyword>
<keyword evidence="8" id="KW-0411">Iron-sulfur</keyword>
<evidence type="ECO:0000313" key="12">
    <source>
        <dbReference type="Proteomes" id="UP000028782"/>
    </source>
</evidence>
<evidence type="ECO:0000256" key="1">
    <source>
        <dbReference type="ARBA" id="ARBA00001974"/>
    </source>
</evidence>
<dbReference type="PRINTS" id="PR00410">
    <property type="entry name" value="PHEHYDRXLASE"/>
</dbReference>
<dbReference type="InterPro" id="IPR017938">
    <property type="entry name" value="Riboflavin_synthase-like_b-brl"/>
</dbReference>
<keyword evidence="7" id="KW-0408">Iron</keyword>
<dbReference type="Pfam" id="PF00175">
    <property type="entry name" value="NAD_binding_1"/>
    <property type="match status" value="1"/>
</dbReference>
<dbReference type="SUPFAM" id="SSF52343">
    <property type="entry name" value="Ferredoxin reductase-like, C-terminal NADP-linked domain"/>
    <property type="match status" value="1"/>
</dbReference>
<dbReference type="PROSITE" id="PS51384">
    <property type="entry name" value="FAD_FR"/>
    <property type="match status" value="1"/>
</dbReference>
<proteinExistence type="predicted"/>
<organism evidence="11 12">
    <name type="scientific">Comamonas testosteroni TK102</name>
    <dbReference type="NCBI Taxonomy" id="1392005"/>
    <lineage>
        <taxon>Bacteria</taxon>
        <taxon>Pseudomonadati</taxon>
        <taxon>Pseudomonadota</taxon>
        <taxon>Betaproteobacteria</taxon>
        <taxon>Burkholderiales</taxon>
        <taxon>Comamonadaceae</taxon>
        <taxon>Comamonas</taxon>
    </lineage>
</organism>
<dbReference type="CDD" id="cd00322">
    <property type="entry name" value="FNR_like"/>
    <property type="match status" value="1"/>
</dbReference>
<dbReference type="InterPro" id="IPR050415">
    <property type="entry name" value="MRET"/>
</dbReference>
<keyword evidence="3" id="KW-0001">2Fe-2S</keyword>
<feature type="domain" description="FAD-binding FR-type" evidence="10">
    <location>
        <begin position="4"/>
        <end position="111"/>
    </location>
</feature>
<comment type="cofactor">
    <cofactor evidence="9">
        <name>[2Fe-2S] cluster</name>
        <dbReference type="ChEBI" id="CHEBI:190135"/>
    </cofactor>
</comment>
<dbReference type="PANTHER" id="PTHR47354:SF6">
    <property type="entry name" value="NADH OXIDOREDUCTASE HCR"/>
    <property type="match status" value="1"/>
</dbReference>
<dbReference type="InterPro" id="IPR001433">
    <property type="entry name" value="OxRdtase_FAD/NAD-bd"/>
</dbReference>
<evidence type="ECO:0000256" key="9">
    <source>
        <dbReference type="ARBA" id="ARBA00034078"/>
    </source>
</evidence>
<dbReference type="HOGENOM" id="CLU_003827_7_3_4"/>
<dbReference type="Proteomes" id="UP000028782">
    <property type="component" value="Chromosome"/>
</dbReference>
<evidence type="ECO:0000259" key="10">
    <source>
        <dbReference type="PROSITE" id="PS51384"/>
    </source>
</evidence>
<comment type="cofactor">
    <cofactor evidence="1">
        <name>FAD</name>
        <dbReference type="ChEBI" id="CHEBI:57692"/>
    </cofactor>
</comment>
<evidence type="ECO:0000256" key="2">
    <source>
        <dbReference type="ARBA" id="ARBA00022630"/>
    </source>
</evidence>
<evidence type="ECO:0000256" key="7">
    <source>
        <dbReference type="ARBA" id="ARBA00023004"/>
    </source>
</evidence>
<dbReference type="GO" id="GO:0016491">
    <property type="term" value="F:oxidoreductase activity"/>
    <property type="evidence" value="ECO:0007669"/>
    <property type="project" value="UniProtKB-KW"/>
</dbReference>
<evidence type="ECO:0000256" key="6">
    <source>
        <dbReference type="ARBA" id="ARBA00023002"/>
    </source>
</evidence>
<dbReference type="SUPFAM" id="SSF63380">
    <property type="entry name" value="Riboflavin synthase domain-like"/>
    <property type="match status" value="1"/>
</dbReference>
<keyword evidence="2" id="KW-0285">Flavoprotein</keyword>
<evidence type="ECO:0000256" key="5">
    <source>
        <dbReference type="ARBA" id="ARBA00022827"/>
    </source>
</evidence>
<dbReference type="Gene3D" id="3.40.50.80">
    <property type="entry name" value="Nucleotide-binding domain of ferredoxin-NADP reductase (FNR) module"/>
    <property type="match status" value="1"/>
</dbReference>
<evidence type="ECO:0000313" key="11">
    <source>
        <dbReference type="EMBL" id="AIJ45725.1"/>
    </source>
</evidence>
<dbReference type="InterPro" id="IPR001709">
    <property type="entry name" value="Flavoprot_Pyr_Nucl_cyt_Rdtase"/>
</dbReference>
<keyword evidence="6" id="KW-0560">Oxidoreductase</keyword>
<accession>A0A076PPW4</accession>
<sequence length="250" mass="27034">MTDIDQYAVRLLSRTTIAQDTVAFEIERPENFAFEAGQFVSIQLLDFEAPSDGSDDGERMLSIASAPHDQNLTVAVRMRDSAFKKHLAAAPIGAEGLSLGLSPAMGDFVLPEGELQPVVMVAGGIGITPFYSMLRDLQQRVANGQAVPAVTLLYGNRSLELAAWRDELNALVSSVPSLRVVHVISEETVANPVARSGFIDAQLIQDEVQDWMGSRYFIVGPTAMVAALQDCLDTCGVPPEQVTIEFFAGY</sequence>
<dbReference type="GO" id="GO:0051537">
    <property type="term" value="F:2 iron, 2 sulfur cluster binding"/>
    <property type="evidence" value="ECO:0007669"/>
    <property type="project" value="UniProtKB-KW"/>
</dbReference>
<dbReference type="AlphaFoldDB" id="A0A076PPW4"/>
<dbReference type="Gene3D" id="2.40.30.10">
    <property type="entry name" value="Translation factors"/>
    <property type="match status" value="1"/>
</dbReference>
<dbReference type="EMBL" id="CP006704">
    <property type="protein sequence ID" value="AIJ45725.1"/>
    <property type="molecule type" value="Genomic_DNA"/>
</dbReference>
<evidence type="ECO:0000256" key="3">
    <source>
        <dbReference type="ARBA" id="ARBA00022714"/>
    </source>
</evidence>
<gene>
    <name evidence="11" type="ORF">O987_07890</name>
</gene>
<name>A0A076PPW4_COMTE</name>
<dbReference type="PRINTS" id="PR00371">
    <property type="entry name" value="FPNCR"/>
</dbReference>
<evidence type="ECO:0000256" key="4">
    <source>
        <dbReference type="ARBA" id="ARBA00022723"/>
    </source>
</evidence>
<dbReference type="KEGG" id="ctes:O987_07890"/>
<protein>
    <recommendedName>
        <fullName evidence="10">FAD-binding FR-type domain-containing protein</fullName>
    </recommendedName>
</protein>
<reference evidence="11 12" key="1">
    <citation type="journal article" date="2014" name="Genome Announc.">
        <title>Complete Genome Sequence of Polychlorinated Biphenyl Degrader Comamonas testosteroni TK102 (NBRC 109938).</title>
        <authorList>
            <person name="Fukuda K."/>
            <person name="Hosoyama A."/>
            <person name="Tsuchikane K."/>
            <person name="Ohji S."/>
            <person name="Yamazoe A."/>
            <person name="Fujita N."/>
            <person name="Shintani M."/>
            <person name="Kimbara K."/>
        </authorList>
    </citation>
    <scope>NUCLEOTIDE SEQUENCE [LARGE SCALE GENOMIC DNA]</scope>
    <source>
        <strain evidence="11">TK102</strain>
    </source>
</reference>
<dbReference type="RefSeq" id="WP_051962139.1">
    <property type="nucleotide sequence ID" value="NZ_CP006704.1"/>
</dbReference>
<dbReference type="GO" id="GO:0046872">
    <property type="term" value="F:metal ion binding"/>
    <property type="evidence" value="ECO:0007669"/>
    <property type="project" value="UniProtKB-KW"/>
</dbReference>
<dbReference type="PANTHER" id="PTHR47354">
    <property type="entry name" value="NADH OXIDOREDUCTASE HCR"/>
    <property type="match status" value="1"/>
</dbReference>
<dbReference type="InterPro" id="IPR039261">
    <property type="entry name" value="FNR_nucleotide-bd"/>
</dbReference>